<reference evidence="2" key="1">
    <citation type="submission" date="2023-06" db="EMBL/GenBank/DDBJ databases">
        <title>Genome-scale phylogeny and comparative genomics of the fungal order Sordariales.</title>
        <authorList>
            <consortium name="Lawrence Berkeley National Laboratory"/>
            <person name="Hensen N."/>
            <person name="Bonometti L."/>
            <person name="Westerberg I."/>
            <person name="Brannstrom I.O."/>
            <person name="Guillou S."/>
            <person name="Cros-Aarteil S."/>
            <person name="Calhoun S."/>
            <person name="Haridas S."/>
            <person name="Kuo A."/>
            <person name="Mondo S."/>
            <person name="Pangilinan J."/>
            <person name="Riley R."/>
            <person name="Labutti K."/>
            <person name="Andreopoulos B."/>
            <person name="Lipzen A."/>
            <person name="Chen C."/>
            <person name="Yanf M."/>
            <person name="Daum C."/>
            <person name="Ng V."/>
            <person name="Clum A."/>
            <person name="Steindorff A."/>
            <person name="Ohm R."/>
            <person name="Martin F."/>
            <person name="Silar P."/>
            <person name="Natvig D."/>
            <person name="Lalanne C."/>
            <person name="Gautier V."/>
            <person name="Ament-Velasquez S.L."/>
            <person name="Kruys A."/>
            <person name="Hutchinson M.I."/>
            <person name="Powell A.J."/>
            <person name="Barry K."/>
            <person name="Miller A.N."/>
            <person name="Grigoriev I.V."/>
            <person name="Debuchy R."/>
            <person name="Gladieux P."/>
            <person name="Thoren M.H."/>
            <person name="Johannesson H."/>
        </authorList>
    </citation>
    <scope>NUCLEOTIDE SEQUENCE</scope>
    <source>
        <strain evidence="2">CBS 606.72</strain>
    </source>
</reference>
<evidence type="ECO:0000259" key="1">
    <source>
        <dbReference type="Pfam" id="PF06985"/>
    </source>
</evidence>
<organism evidence="2 3">
    <name type="scientific">Immersiella caudata</name>
    <dbReference type="NCBI Taxonomy" id="314043"/>
    <lineage>
        <taxon>Eukaryota</taxon>
        <taxon>Fungi</taxon>
        <taxon>Dikarya</taxon>
        <taxon>Ascomycota</taxon>
        <taxon>Pezizomycotina</taxon>
        <taxon>Sordariomycetes</taxon>
        <taxon>Sordariomycetidae</taxon>
        <taxon>Sordariales</taxon>
        <taxon>Lasiosphaeriaceae</taxon>
        <taxon>Immersiella</taxon>
    </lineage>
</organism>
<dbReference type="PANTHER" id="PTHR33112:SF10">
    <property type="entry name" value="TOL"/>
    <property type="match status" value="1"/>
</dbReference>
<dbReference type="PANTHER" id="PTHR33112">
    <property type="entry name" value="DOMAIN PROTEIN, PUTATIVE-RELATED"/>
    <property type="match status" value="1"/>
</dbReference>
<evidence type="ECO:0000313" key="2">
    <source>
        <dbReference type="EMBL" id="KAK0612266.1"/>
    </source>
</evidence>
<name>A0AA39WCZ4_9PEZI</name>
<accession>A0AA39WCZ4</accession>
<keyword evidence="3" id="KW-1185">Reference proteome</keyword>
<evidence type="ECO:0000313" key="3">
    <source>
        <dbReference type="Proteomes" id="UP001175000"/>
    </source>
</evidence>
<dbReference type="EMBL" id="JAULSU010000007">
    <property type="protein sequence ID" value="KAK0612266.1"/>
    <property type="molecule type" value="Genomic_DNA"/>
</dbReference>
<sequence>MIGPLEAYITLSHCWGSTQPTMLLEGNLRSYENGLRVSQLPKTFRHAIEVCGWLNVRHIWINSLCIIQKQPGNTDWTKEANRMHDVYAYGLLNIAASTAPDANAGLFTDRDPYISCKPISKLNFPRGNVVFIPTPDILAGTITGGPLAKRGWVLQEQLLARRVLHFGDQLFWECAEIWACETIPDGPTDTLSLLGSPWYFSIRQRIMGIIRPSFNWAPSARQKALYTVWDEICMEYSRRKLSRQSDKLIAFRGIVKHFTLLLSPSDNNSYAAGLWKGDLIPGLLWYNENPQSCRRGTSGCRIPSWSWLSQDSEI</sequence>
<feature type="domain" description="Heterokaryon incompatibility" evidence="1">
    <location>
        <begin position="8"/>
        <end position="156"/>
    </location>
</feature>
<dbReference type="InterPro" id="IPR010730">
    <property type="entry name" value="HET"/>
</dbReference>
<protein>
    <submittedName>
        <fullName evidence="2">Heterokaryon incompatibility protein-domain-containing protein</fullName>
    </submittedName>
</protein>
<proteinExistence type="predicted"/>
<feature type="non-terminal residue" evidence="2">
    <location>
        <position position="314"/>
    </location>
</feature>
<comment type="caution">
    <text evidence="2">The sequence shown here is derived from an EMBL/GenBank/DDBJ whole genome shotgun (WGS) entry which is preliminary data.</text>
</comment>
<dbReference type="Proteomes" id="UP001175000">
    <property type="component" value="Unassembled WGS sequence"/>
</dbReference>
<gene>
    <name evidence="2" type="ORF">B0T14DRAFT_489643</name>
</gene>
<dbReference type="AlphaFoldDB" id="A0AA39WCZ4"/>
<dbReference type="Pfam" id="PF06985">
    <property type="entry name" value="HET"/>
    <property type="match status" value="1"/>
</dbReference>